<evidence type="ECO:0000256" key="1">
    <source>
        <dbReference type="SAM" id="MobiDB-lite"/>
    </source>
</evidence>
<dbReference type="EMBL" id="CAAALY010271878">
    <property type="protein sequence ID" value="VEL41967.1"/>
    <property type="molecule type" value="Genomic_DNA"/>
</dbReference>
<name>A0A448XPX9_9PLAT</name>
<keyword evidence="2" id="KW-1133">Transmembrane helix</keyword>
<feature type="region of interest" description="Disordered" evidence="1">
    <location>
        <begin position="197"/>
        <end position="223"/>
    </location>
</feature>
<proteinExistence type="predicted"/>
<feature type="region of interest" description="Disordered" evidence="1">
    <location>
        <begin position="238"/>
        <end position="316"/>
    </location>
</feature>
<evidence type="ECO:0000313" key="4">
    <source>
        <dbReference type="Proteomes" id="UP000784294"/>
    </source>
</evidence>
<feature type="region of interest" description="Disordered" evidence="1">
    <location>
        <begin position="1"/>
        <end position="68"/>
    </location>
</feature>
<feature type="transmembrane region" description="Helical" evidence="2">
    <location>
        <begin position="325"/>
        <end position="351"/>
    </location>
</feature>
<keyword evidence="4" id="KW-1185">Reference proteome</keyword>
<feature type="compositionally biased region" description="Low complexity" evidence="1">
    <location>
        <begin position="38"/>
        <end position="47"/>
    </location>
</feature>
<organism evidence="3 4">
    <name type="scientific">Protopolystoma xenopodis</name>
    <dbReference type="NCBI Taxonomy" id="117903"/>
    <lineage>
        <taxon>Eukaryota</taxon>
        <taxon>Metazoa</taxon>
        <taxon>Spiralia</taxon>
        <taxon>Lophotrochozoa</taxon>
        <taxon>Platyhelminthes</taxon>
        <taxon>Monogenea</taxon>
        <taxon>Polyopisthocotylea</taxon>
        <taxon>Polystomatidea</taxon>
        <taxon>Polystomatidae</taxon>
        <taxon>Protopolystoma</taxon>
    </lineage>
</organism>
<gene>
    <name evidence="3" type="ORF">PXEA_LOCUS35407</name>
</gene>
<comment type="caution">
    <text evidence="3">The sequence shown here is derived from an EMBL/GenBank/DDBJ whole genome shotgun (WGS) entry which is preliminary data.</text>
</comment>
<dbReference type="AlphaFoldDB" id="A0A448XPX9"/>
<dbReference type="Proteomes" id="UP000784294">
    <property type="component" value="Unassembled WGS sequence"/>
</dbReference>
<reference evidence="3" key="1">
    <citation type="submission" date="2018-11" db="EMBL/GenBank/DDBJ databases">
        <authorList>
            <consortium name="Pathogen Informatics"/>
        </authorList>
    </citation>
    <scope>NUCLEOTIDE SEQUENCE</scope>
</reference>
<keyword evidence="2" id="KW-0812">Transmembrane</keyword>
<evidence type="ECO:0000313" key="3">
    <source>
        <dbReference type="EMBL" id="VEL41967.1"/>
    </source>
</evidence>
<feature type="compositionally biased region" description="Low complexity" evidence="1">
    <location>
        <begin position="301"/>
        <end position="313"/>
    </location>
</feature>
<keyword evidence="2" id="KW-0472">Membrane</keyword>
<feature type="compositionally biased region" description="Polar residues" evidence="1">
    <location>
        <begin position="198"/>
        <end position="220"/>
    </location>
</feature>
<evidence type="ECO:0000256" key="2">
    <source>
        <dbReference type="SAM" id="Phobius"/>
    </source>
</evidence>
<protein>
    <submittedName>
        <fullName evidence="3">Uncharacterized protein</fullName>
    </submittedName>
</protein>
<accession>A0A448XPX9</accession>
<sequence length="376" mass="39930">MGVSPNTHLIGHPNVPGGPSSPPAARMHSGLKACPSLQHHQQQQQQQLSGQSAGLRGSPGLVSGPDNQATQYISHHQHQQQAQLIGHPGGGMHMPMHFQQHKQNSQSGVVMSQANMVVSGQQMHGSLQSTGMAFILHFAQQSHLFPGGSNSQLLTISQNPCSATPPISAAPTGLPPPSVSPSITSTPPLSTGLVLSAQPGSSMGHNSTICPNPTPVSTGSLAPPGLLGLNMGLPHSLGRSMGPVVTSSNATPPPTLPASQQQQQARGASRIPQSGPSGQWQAMQTHSSPAKLSMQHRASGQMQQQQQQQQQQQPSGLQTNVSHNFYLNIILFLLSYALLSIIISWILLYPIRSKIYLVKKNGSENYRCPWPINQKK</sequence>
<feature type="compositionally biased region" description="Polar residues" evidence="1">
    <location>
        <begin position="271"/>
        <end position="300"/>
    </location>
</feature>